<feature type="transmembrane region" description="Helical" evidence="3">
    <location>
        <begin position="183"/>
        <end position="211"/>
    </location>
</feature>
<dbReference type="AlphaFoldDB" id="A0A8J3MQK5"/>
<reference evidence="4 5" key="1">
    <citation type="journal article" date="2021" name="Microb. Ecol.">
        <title>Candidatus Mesenet longicola: Novel Endosymbionts of Brontispa longissima that Induce Cytoplasmic Incompatibility.</title>
        <authorList>
            <person name="Takano S."/>
            <person name="Gotoh Y."/>
            <person name="Hayashi T."/>
        </authorList>
    </citation>
    <scope>NUCLEOTIDE SEQUENCE [LARGE SCALE GENOMIC DNA]</scope>
    <source>
        <strain evidence="4">L5</strain>
    </source>
</reference>
<feature type="coiled-coil region" evidence="1">
    <location>
        <begin position="99"/>
        <end position="126"/>
    </location>
</feature>
<feature type="transmembrane region" description="Helical" evidence="3">
    <location>
        <begin position="157"/>
        <end position="177"/>
    </location>
</feature>
<sequence>MLYNNTQKHDDIESTTIKLQLDKNTEDSGISEGDSDSIGKPVNEPKTNSAIKKPKTKTHKNNSAGESSRELKVKEGYVLVEKTCHEAGKKLDEIHLKNTRNTSEELKKCKEECDDLLNTAAGLKSKTDSAKKATELVTTSINNHEKLLKNNNSKSKCMGAGGVLGSTGGTIVIIAGAGASNPIIAGAVIFIGSIIAFCFAGMAVSGFYNLYKKPNSAVESIDIEQGMHKNCKGLLSSIT</sequence>
<proteinExistence type="predicted"/>
<gene>
    <name evidence="4" type="ORF">sL5_06450</name>
</gene>
<keyword evidence="3" id="KW-1133">Transmembrane helix</keyword>
<evidence type="ECO:0000256" key="2">
    <source>
        <dbReference type="SAM" id="MobiDB-lite"/>
    </source>
</evidence>
<feature type="compositionally biased region" description="Low complexity" evidence="2">
    <location>
        <begin position="27"/>
        <end position="39"/>
    </location>
</feature>
<name>A0A8J3MQK5_9RICK</name>
<accession>A0A8J3MQK5</accession>
<keyword evidence="3" id="KW-0472">Membrane</keyword>
<evidence type="ECO:0000313" key="5">
    <source>
        <dbReference type="Proteomes" id="UP000637906"/>
    </source>
</evidence>
<feature type="region of interest" description="Disordered" evidence="2">
    <location>
        <begin position="1"/>
        <end position="71"/>
    </location>
</feature>
<keyword evidence="5" id="KW-1185">Reference proteome</keyword>
<keyword evidence="3" id="KW-0812">Transmembrane</keyword>
<evidence type="ECO:0000256" key="1">
    <source>
        <dbReference type="SAM" id="Coils"/>
    </source>
</evidence>
<keyword evidence="1" id="KW-0175">Coiled coil</keyword>
<evidence type="ECO:0000256" key="3">
    <source>
        <dbReference type="SAM" id="Phobius"/>
    </source>
</evidence>
<comment type="caution">
    <text evidence="4">The sequence shown here is derived from an EMBL/GenBank/DDBJ whole genome shotgun (WGS) entry which is preliminary data.</text>
</comment>
<protein>
    <submittedName>
        <fullName evidence="4">Uncharacterized protein</fullName>
    </submittedName>
</protein>
<evidence type="ECO:0000313" key="4">
    <source>
        <dbReference type="EMBL" id="GHM59652.1"/>
    </source>
</evidence>
<dbReference type="Proteomes" id="UP000637906">
    <property type="component" value="Unassembled WGS sequence"/>
</dbReference>
<organism evidence="4 5">
    <name type="scientific">Candidatus Mesenet longicola</name>
    <dbReference type="NCBI Taxonomy" id="1892558"/>
    <lineage>
        <taxon>Bacteria</taxon>
        <taxon>Pseudomonadati</taxon>
        <taxon>Pseudomonadota</taxon>
        <taxon>Alphaproteobacteria</taxon>
        <taxon>Rickettsiales</taxon>
        <taxon>Anaplasmataceae</taxon>
        <taxon>Candidatus Mesenet</taxon>
    </lineage>
</organism>
<dbReference type="EMBL" id="BNGU01000024">
    <property type="protein sequence ID" value="GHM59652.1"/>
    <property type="molecule type" value="Genomic_DNA"/>
</dbReference>